<feature type="domain" description="Superoxide dismutase copper/zinc binding" evidence="1">
    <location>
        <begin position="35"/>
        <end position="189"/>
    </location>
</feature>
<name>A0A090M930_OSTTA</name>
<dbReference type="Proteomes" id="UP000009170">
    <property type="component" value="Unassembled WGS sequence"/>
</dbReference>
<dbReference type="KEGG" id="ota:OT_ostta07g01450"/>
<proteinExistence type="predicted"/>
<gene>
    <name evidence="2" type="ORF">OT_ostta07g01450</name>
</gene>
<evidence type="ECO:0000313" key="3">
    <source>
        <dbReference type="Proteomes" id="UP000009170"/>
    </source>
</evidence>
<keyword evidence="3" id="KW-1185">Reference proteome</keyword>
<dbReference type="STRING" id="70448.A0A090M930"/>
<dbReference type="InterPro" id="IPR024134">
    <property type="entry name" value="SOD_Cu/Zn_/chaperone"/>
</dbReference>
<reference evidence="2 3" key="2">
    <citation type="journal article" date="2014" name="BMC Genomics">
        <title>An improved genome of the model marine alga Ostreococcus tauri unfolds by assessing Illumina de novo assemblies.</title>
        <authorList>
            <person name="Blanc-Mathieu R."/>
            <person name="Verhelst B."/>
            <person name="Derelle E."/>
            <person name="Rombauts S."/>
            <person name="Bouget F.Y."/>
            <person name="Carre I."/>
            <person name="Chateau A."/>
            <person name="Eyre-Walker A."/>
            <person name="Grimsley N."/>
            <person name="Moreau H."/>
            <person name="Piegu B."/>
            <person name="Rivals E."/>
            <person name="Schackwitz W."/>
            <person name="Van de Peer Y."/>
            <person name="Piganeau G."/>
        </authorList>
    </citation>
    <scope>NUCLEOTIDE SEQUENCE [LARGE SCALE GENOMIC DNA]</scope>
    <source>
        <strain evidence="3">OTTH 0595 / CCAP 157/2 / RCC745</strain>
    </source>
</reference>
<sequence>MACALMVFVDGASARAVTETYVATLRATEAGRGASGTVTFVSETNRSNEEVVVITADVRGLTPGKHGINVHENGDVEGCDDAGKCTGGSYNPEKRPHRGPTSLKKFGASACHGRYDGCILNRHIGDLGNIVADENGVSTTTIKDLYTSLKAGEKENIAGRSVVIRAGKDDYETDEDDGNAGPIILYGQIARK</sequence>
<dbReference type="PANTHER" id="PTHR10003">
    <property type="entry name" value="SUPEROXIDE DISMUTASE CU-ZN -RELATED"/>
    <property type="match status" value="1"/>
</dbReference>
<dbReference type="InParanoid" id="A0A090M930"/>
<dbReference type="Gene3D" id="2.60.40.200">
    <property type="entry name" value="Superoxide dismutase, copper/zinc binding domain"/>
    <property type="match status" value="1"/>
</dbReference>
<dbReference type="GeneID" id="9836893"/>
<dbReference type="AlphaFoldDB" id="A0A090M930"/>
<dbReference type="OrthoDB" id="2015551at2759"/>
<organism evidence="2 3">
    <name type="scientific">Ostreococcus tauri</name>
    <name type="common">Marine green alga</name>
    <dbReference type="NCBI Taxonomy" id="70448"/>
    <lineage>
        <taxon>Eukaryota</taxon>
        <taxon>Viridiplantae</taxon>
        <taxon>Chlorophyta</taxon>
        <taxon>Mamiellophyceae</taxon>
        <taxon>Mamiellales</taxon>
        <taxon>Bathycoccaceae</taxon>
        <taxon>Ostreococcus</taxon>
    </lineage>
</organism>
<dbReference type="InterPro" id="IPR036423">
    <property type="entry name" value="SOD-like_Cu/Zn_dom_sf"/>
</dbReference>
<reference evidence="3" key="1">
    <citation type="journal article" date="2006" name="Proc. Natl. Acad. Sci. U.S.A.">
        <title>Genome analysis of the smallest free-living eukaryote Ostreococcus tauri unveils many unique features.</title>
        <authorList>
            <person name="Derelle E."/>
            <person name="Ferraz C."/>
            <person name="Rombauts S."/>
            <person name="Rouze P."/>
            <person name="Worden A.Z."/>
            <person name="Robbens S."/>
            <person name="Partensky F."/>
            <person name="Degroeve S."/>
            <person name="Echeynie S."/>
            <person name="Cooke R."/>
            <person name="Saeys Y."/>
            <person name="Wuyts J."/>
            <person name="Jabbari K."/>
            <person name="Bowler C."/>
            <person name="Panaud O."/>
            <person name="Piegu B."/>
            <person name="Ball S.G."/>
            <person name="Ral J.-P."/>
            <person name="Bouget F.-Y."/>
            <person name="Piganeau G."/>
            <person name="De Baets B."/>
            <person name="Picard A."/>
            <person name="Delseny M."/>
            <person name="Demaille J."/>
            <person name="Van de Peer Y."/>
            <person name="Moreau H."/>
        </authorList>
    </citation>
    <scope>NUCLEOTIDE SEQUENCE [LARGE SCALE GENOMIC DNA]</scope>
    <source>
        <strain evidence="3">OTTH 0595 / CCAP 157/2 / RCC745</strain>
    </source>
</reference>
<evidence type="ECO:0000313" key="2">
    <source>
        <dbReference type="EMBL" id="CEF98644.1"/>
    </source>
</evidence>
<evidence type="ECO:0000259" key="1">
    <source>
        <dbReference type="Pfam" id="PF00080"/>
    </source>
</evidence>
<accession>A0A090M930</accession>
<dbReference type="SUPFAM" id="SSF49329">
    <property type="entry name" value="Cu,Zn superoxide dismutase-like"/>
    <property type="match status" value="1"/>
</dbReference>
<comment type="caution">
    <text evidence="2">The sequence shown here is derived from an EMBL/GenBank/DDBJ whole genome shotgun (WGS) entry which is preliminary data.</text>
</comment>
<dbReference type="GO" id="GO:0005507">
    <property type="term" value="F:copper ion binding"/>
    <property type="evidence" value="ECO:0007669"/>
    <property type="project" value="InterPro"/>
</dbReference>
<protein>
    <submittedName>
        <fullName evidence="2">Superoxide dismutase (Cu/Zn) / superoxide dismutase copper chaperone</fullName>
    </submittedName>
</protein>
<dbReference type="InterPro" id="IPR001424">
    <property type="entry name" value="SOD_Cu_Zn_dom"/>
</dbReference>
<dbReference type="EMBL" id="CAID01000007">
    <property type="protein sequence ID" value="CEF98644.1"/>
    <property type="molecule type" value="Genomic_DNA"/>
</dbReference>
<dbReference type="RefSeq" id="XP_003080238.2">
    <property type="nucleotide sequence ID" value="XM_003080190.2"/>
</dbReference>
<dbReference type="Pfam" id="PF00080">
    <property type="entry name" value="Sod_Cu"/>
    <property type="match status" value="1"/>
</dbReference>
<dbReference type="GO" id="GO:0006801">
    <property type="term" value="P:superoxide metabolic process"/>
    <property type="evidence" value="ECO:0007669"/>
    <property type="project" value="InterPro"/>
</dbReference>